<dbReference type="OrthoDB" id="5974500at2759"/>
<dbReference type="InterPro" id="IPR012337">
    <property type="entry name" value="RNaseH-like_sf"/>
</dbReference>
<dbReference type="Proteomes" id="UP000225706">
    <property type="component" value="Unassembled WGS sequence"/>
</dbReference>
<feature type="region of interest" description="Disordered" evidence="1">
    <location>
        <begin position="419"/>
        <end position="469"/>
    </location>
</feature>
<evidence type="ECO:0000313" key="3">
    <source>
        <dbReference type="EMBL" id="PFX33745.1"/>
    </source>
</evidence>
<sequence length="497" mass="57276">MKKSLLSAPKRLQRMLLRLQKFDLDISYRKGTEMHIADPLSRAYLPLGTQDIEDTQEVWSIAATRSPTEVETEYVDIKSATEVDTELQTLTPIITQGWPERRTEVPSQLQVYFPFRDELSIEDGIYKQIPEFISRCSICNSYKPQQQKEPLKCHEIPARPWQSISADLFEFKGTQYLITTDRYSNFFELDILTSTTARSVFDKLKPHLARYGLPDRLTTDNGPQFDCAEFEKFAAEYQFEHVKMSPRYPQSNGKAENSVKTAKNILRKAADASHDPHLSLLDFRNTPPEGMESNPAQRLFARRTRTLLPTARHLLQPKVIPHVHRNLQLRQNKESFFFNRGAKDLQPLRNGDVVRVRPLPGHSRWFKAQVSCQEAPRSYQVRTEDGRVYGRNRSHLYKVPENFQAIPDEDIVESKANAQTLPSTKKPTEETLQAPHEPSALQLPDVAQPDLQPASPESGKKKRVERGETVKGFHNPWHQTRGILLRWSETVVRVDPW</sequence>
<dbReference type="Gene3D" id="3.30.420.10">
    <property type="entry name" value="Ribonuclease H-like superfamily/Ribonuclease H"/>
    <property type="match status" value="1"/>
</dbReference>
<dbReference type="STRING" id="50429.A0A2B4SZD9"/>
<dbReference type="InterPro" id="IPR001584">
    <property type="entry name" value="Integrase_cat-core"/>
</dbReference>
<dbReference type="PROSITE" id="PS50994">
    <property type="entry name" value="INTEGRASE"/>
    <property type="match status" value="1"/>
</dbReference>
<dbReference type="FunFam" id="3.30.420.10:FF:000063">
    <property type="entry name" value="Retrovirus-related Pol polyprotein from transposon 297-like Protein"/>
    <property type="match status" value="1"/>
</dbReference>
<dbReference type="GO" id="GO:0003676">
    <property type="term" value="F:nucleic acid binding"/>
    <property type="evidence" value="ECO:0007669"/>
    <property type="project" value="InterPro"/>
</dbReference>
<dbReference type="InterPro" id="IPR050951">
    <property type="entry name" value="Retrovirus_Pol_polyprotein"/>
</dbReference>
<dbReference type="EMBL" id="LSMT01000009">
    <property type="protein sequence ID" value="PFX33745.1"/>
    <property type="molecule type" value="Genomic_DNA"/>
</dbReference>
<dbReference type="PANTHER" id="PTHR37984">
    <property type="entry name" value="PROTEIN CBG26694"/>
    <property type="match status" value="1"/>
</dbReference>
<protein>
    <submittedName>
        <fullName evidence="3">Uncharacterized protein K02A2.6</fullName>
    </submittedName>
</protein>
<evidence type="ECO:0000259" key="2">
    <source>
        <dbReference type="PROSITE" id="PS50994"/>
    </source>
</evidence>
<evidence type="ECO:0000256" key="1">
    <source>
        <dbReference type="SAM" id="MobiDB-lite"/>
    </source>
</evidence>
<dbReference type="Pfam" id="PF00665">
    <property type="entry name" value="rve"/>
    <property type="match status" value="1"/>
</dbReference>
<dbReference type="PANTHER" id="PTHR37984:SF8">
    <property type="entry name" value="CCHC-TYPE DOMAIN-CONTAINING PROTEIN"/>
    <property type="match status" value="1"/>
</dbReference>
<dbReference type="InterPro" id="IPR036397">
    <property type="entry name" value="RNaseH_sf"/>
</dbReference>
<proteinExistence type="predicted"/>
<keyword evidence="4" id="KW-1185">Reference proteome</keyword>
<name>A0A2B4SZD9_STYPI</name>
<organism evidence="3 4">
    <name type="scientific">Stylophora pistillata</name>
    <name type="common">Smooth cauliflower coral</name>
    <dbReference type="NCBI Taxonomy" id="50429"/>
    <lineage>
        <taxon>Eukaryota</taxon>
        <taxon>Metazoa</taxon>
        <taxon>Cnidaria</taxon>
        <taxon>Anthozoa</taxon>
        <taxon>Hexacorallia</taxon>
        <taxon>Scleractinia</taxon>
        <taxon>Astrocoeniina</taxon>
        <taxon>Pocilloporidae</taxon>
        <taxon>Stylophora</taxon>
    </lineage>
</organism>
<evidence type="ECO:0000313" key="4">
    <source>
        <dbReference type="Proteomes" id="UP000225706"/>
    </source>
</evidence>
<dbReference type="AlphaFoldDB" id="A0A2B4SZD9"/>
<dbReference type="GO" id="GO:0015074">
    <property type="term" value="P:DNA integration"/>
    <property type="evidence" value="ECO:0007669"/>
    <property type="project" value="InterPro"/>
</dbReference>
<dbReference type="SUPFAM" id="SSF53098">
    <property type="entry name" value="Ribonuclease H-like"/>
    <property type="match status" value="1"/>
</dbReference>
<gene>
    <name evidence="3" type="primary">K02A2.6</name>
    <name evidence="3" type="ORF">AWC38_SpisGene1335</name>
</gene>
<comment type="caution">
    <text evidence="3">The sequence shown here is derived from an EMBL/GenBank/DDBJ whole genome shotgun (WGS) entry which is preliminary data.</text>
</comment>
<accession>A0A2B4SZD9</accession>
<reference evidence="4" key="1">
    <citation type="journal article" date="2017" name="bioRxiv">
        <title>Comparative analysis of the genomes of Stylophora pistillata and Acropora digitifera provides evidence for extensive differences between species of corals.</title>
        <authorList>
            <person name="Voolstra C.R."/>
            <person name="Li Y."/>
            <person name="Liew Y.J."/>
            <person name="Baumgarten S."/>
            <person name="Zoccola D."/>
            <person name="Flot J.-F."/>
            <person name="Tambutte S."/>
            <person name="Allemand D."/>
            <person name="Aranda M."/>
        </authorList>
    </citation>
    <scope>NUCLEOTIDE SEQUENCE [LARGE SCALE GENOMIC DNA]</scope>
</reference>
<feature type="domain" description="Integrase catalytic" evidence="2">
    <location>
        <begin position="156"/>
        <end position="317"/>
    </location>
</feature>